<dbReference type="Pfam" id="PF22725">
    <property type="entry name" value="GFO_IDH_MocA_C3"/>
    <property type="match status" value="1"/>
</dbReference>
<dbReference type="InterPro" id="IPR055170">
    <property type="entry name" value="GFO_IDH_MocA-like_dom"/>
</dbReference>
<comment type="caution">
    <text evidence="3">The sequence shown here is derived from an EMBL/GenBank/DDBJ whole genome shotgun (WGS) entry which is preliminary data.</text>
</comment>
<dbReference type="AlphaFoldDB" id="A0A932ZVM2"/>
<dbReference type="Gene3D" id="3.40.50.720">
    <property type="entry name" value="NAD(P)-binding Rossmann-like Domain"/>
    <property type="match status" value="1"/>
</dbReference>
<protein>
    <submittedName>
        <fullName evidence="3">Gfo/Idh/MocA family oxidoreductase</fullName>
    </submittedName>
</protein>
<evidence type="ECO:0000313" key="3">
    <source>
        <dbReference type="EMBL" id="MBI4252196.1"/>
    </source>
</evidence>
<accession>A0A932ZVM2</accession>
<dbReference type="SUPFAM" id="SSF51735">
    <property type="entry name" value="NAD(P)-binding Rossmann-fold domains"/>
    <property type="match status" value="1"/>
</dbReference>
<dbReference type="PANTHER" id="PTHR43708:SF8">
    <property type="entry name" value="OXIDOREDUCTASE"/>
    <property type="match status" value="1"/>
</dbReference>
<dbReference type="SUPFAM" id="SSF55347">
    <property type="entry name" value="Glyceraldehyde-3-phosphate dehydrogenase-like, C-terminal domain"/>
    <property type="match status" value="1"/>
</dbReference>
<dbReference type="Proteomes" id="UP000752292">
    <property type="component" value="Unassembled WGS sequence"/>
</dbReference>
<organism evidence="3 4">
    <name type="scientific">Tectimicrobiota bacterium</name>
    <dbReference type="NCBI Taxonomy" id="2528274"/>
    <lineage>
        <taxon>Bacteria</taxon>
        <taxon>Pseudomonadati</taxon>
        <taxon>Nitrospinota/Tectimicrobiota group</taxon>
        <taxon>Candidatus Tectimicrobiota</taxon>
    </lineage>
</organism>
<proteinExistence type="predicted"/>
<feature type="domain" description="Gfo/Idh/MocA-like oxidoreductase N-terminal" evidence="1">
    <location>
        <begin position="8"/>
        <end position="124"/>
    </location>
</feature>
<feature type="domain" description="GFO/IDH/MocA-like oxidoreductase" evidence="2">
    <location>
        <begin position="133"/>
        <end position="252"/>
    </location>
</feature>
<dbReference type="GO" id="GO:0000166">
    <property type="term" value="F:nucleotide binding"/>
    <property type="evidence" value="ECO:0007669"/>
    <property type="project" value="InterPro"/>
</dbReference>
<dbReference type="InterPro" id="IPR000683">
    <property type="entry name" value="Gfo/Idh/MocA-like_OxRdtase_N"/>
</dbReference>
<dbReference type="EMBL" id="JACQRX010000306">
    <property type="protein sequence ID" value="MBI4252196.1"/>
    <property type="molecule type" value="Genomic_DNA"/>
</dbReference>
<sequence length="345" mass="37768">MAFEPVRAASMGLGRWASVLADAALRGGRIRLVSCFSRTAGKRQEFSRRYGAREAGTFEEFLKDPEVEAVILTTPNHNHMEHIEALAAAGKHVYCEKPIAHSLEHARRIVQAAERAGVKLAIGHSARRLAPSRKLKELIDAGEIGEVSMCESNFSTERGLELTPDKWRSSGELNPTGVVIQLSIHHIDTLRYLNGPIKTVIGRLKRMYATAGVEDASMIVMEHANGVLSYVGGGWACPWAFHMNVHGTKGVAHFRLTGQQWRDPSKAPEPIRLRVDRDPLGQDTVHDMPGGDMFRDALEDFALCVREDRAPEVDGRAACEALAVVYAAAESSRAGKAVELGGFMP</sequence>
<dbReference type="InterPro" id="IPR036291">
    <property type="entry name" value="NAD(P)-bd_dom_sf"/>
</dbReference>
<dbReference type="Pfam" id="PF01408">
    <property type="entry name" value="GFO_IDH_MocA"/>
    <property type="match status" value="1"/>
</dbReference>
<name>A0A932ZVM2_UNCTE</name>
<evidence type="ECO:0000313" key="4">
    <source>
        <dbReference type="Proteomes" id="UP000752292"/>
    </source>
</evidence>
<dbReference type="Gene3D" id="3.30.360.10">
    <property type="entry name" value="Dihydrodipicolinate Reductase, domain 2"/>
    <property type="match status" value="1"/>
</dbReference>
<evidence type="ECO:0000259" key="1">
    <source>
        <dbReference type="Pfam" id="PF01408"/>
    </source>
</evidence>
<gene>
    <name evidence="3" type="ORF">HY618_07020</name>
</gene>
<dbReference type="PANTHER" id="PTHR43708">
    <property type="entry name" value="CONSERVED EXPRESSED OXIDOREDUCTASE (EUROFUNG)"/>
    <property type="match status" value="1"/>
</dbReference>
<dbReference type="InterPro" id="IPR051317">
    <property type="entry name" value="Gfo/Idh/MocA_oxidoreduct"/>
</dbReference>
<reference evidence="3" key="1">
    <citation type="submission" date="2020-07" db="EMBL/GenBank/DDBJ databases">
        <title>Huge and variable diversity of episymbiotic CPR bacteria and DPANN archaea in groundwater ecosystems.</title>
        <authorList>
            <person name="He C.Y."/>
            <person name="Keren R."/>
            <person name="Whittaker M."/>
            <person name="Farag I.F."/>
            <person name="Doudna J."/>
            <person name="Cate J.H.D."/>
            <person name="Banfield J.F."/>
        </authorList>
    </citation>
    <scope>NUCLEOTIDE SEQUENCE</scope>
    <source>
        <strain evidence="3">NC_groundwater_1370_Ag_S-0.2um_69_93</strain>
    </source>
</reference>
<evidence type="ECO:0000259" key="2">
    <source>
        <dbReference type="Pfam" id="PF22725"/>
    </source>
</evidence>